<accession>A0ABP3HR80</accession>
<dbReference type="InterPro" id="IPR037046">
    <property type="entry name" value="AlkA_N_sf"/>
</dbReference>
<dbReference type="InterPro" id="IPR004026">
    <property type="entry name" value="Ada_DNA_repair_Zn-bd"/>
</dbReference>
<keyword evidence="11" id="KW-0234">DNA repair</keyword>
<dbReference type="Pfam" id="PF12833">
    <property type="entry name" value="HTH_18"/>
    <property type="match status" value="1"/>
</dbReference>
<dbReference type="Proteomes" id="UP001501757">
    <property type="component" value="Unassembled WGS sequence"/>
</dbReference>
<evidence type="ECO:0000256" key="5">
    <source>
        <dbReference type="ARBA" id="ARBA00022763"/>
    </source>
</evidence>
<evidence type="ECO:0000256" key="9">
    <source>
        <dbReference type="ARBA" id="ARBA00023159"/>
    </source>
</evidence>
<dbReference type="PROSITE" id="PS01124">
    <property type="entry name" value="HTH_ARAC_FAMILY_2"/>
    <property type="match status" value="1"/>
</dbReference>
<sequence>MNQQVYQRARLSRDRRFDGRFFVAVKTTGIFCRPICPAVAPKEENVEYYPMAELAMQAGYRPCLRCRPDSSPQSWAWKGVETSVERALKLLAQYPELSLADIADKLGVTDRYLRKLFQQRLGIAPKRYQLFRQLLQAKQLLHQTNLNVEQVALACGFQSSRRLQDNFRQYLQLSPGQIRSNATGQQSMQIQLNFRPPYNWPMLRDFLALRAVPGTEWVTENSYARLFRLASCSGYFCAEYQPQQHGFNVRLDLDDMSQLTTVLGQIRRVLDLDADSQVISERMLSAGIQPDHLVEGLRLPGVWCAFEAGCRAILGQQVSVKAAIGQVTLLVETLGDSTERGRWFPTPEVVAEADLSFLRMPASRRDTLQRFAHYWATIGEPLDADELLHLKGIGPWTVNYMKLRGYSQPDIWLDTDLVIKKQLLQQAVDDSLVAPWRSYLTFQLWSQA</sequence>
<dbReference type="SUPFAM" id="SSF46689">
    <property type="entry name" value="Homeodomain-like"/>
    <property type="match status" value="1"/>
</dbReference>
<keyword evidence="8" id="KW-0238">DNA-binding</keyword>
<gene>
    <name evidence="13" type="ORF">GCM10009092_43730</name>
</gene>
<dbReference type="SMART" id="SM01009">
    <property type="entry name" value="AlkA_N"/>
    <property type="match status" value="1"/>
</dbReference>
<dbReference type="Pfam" id="PF02805">
    <property type="entry name" value="Ada_Zn_binding"/>
    <property type="match status" value="1"/>
</dbReference>
<evidence type="ECO:0000256" key="11">
    <source>
        <dbReference type="ARBA" id="ARBA00023204"/>
    </source>
</evidence>
<evidence type="ECO:0000259" key="12">
    <source>
        <dbReference type="PROSITE" id="PS01124"/>
    </source>
</evidence>
<keyword evidence="5" id="KW-0227">DNA damage</keyword>
<dbReference type="InterPro" id="IPR009057">
    <property type="entry name" value="Homeodomain-like_sf"/>
</dbReference>
<keyword evidence="14" id="KW-1185">Reference proteome</keyword>
<dbReference type="InterPro" id="IPR018062">
    <property type="entry name" value="HTH_AraC-typ_CS"/>
</dbReference>
<dbReference type="InterPro" id="IPR010316">
    <property type="entry name" value="AlkA_N"/>
</dbReference>
<keyword evidence="10" id="KW-0804">Transcription</keyword>
<evidence type="ECO:0000256" key="8">
    <source>
        <dbReference type="ARBA" id="ARBA00023125"/>
    </source>
</evidence>
<keyword evidence="6" id="KW-0862">Zinc</keyword>
<dbReference type="Gene3D" id="1.10.10.60">
    <property type="entry name" value="Homeodomain-like"/>
    <property type="match status" value="2"/>
</dbReference>
<dbReference type="PANTHER" id="PTHR43003:SF13">
    <property type="entry name" value="DNA-3-METHYLADENINE GLYCOSYLASE 2"/>
    <property type="match status" value="1"/>
</dbReference>
<evidence type="ECO:0000256" key="6">
    <source>
        <dbReference type="ARBA" id="ARBA00022833"/>
    </source>
</evidence>
<dbReference type="PANTHER" id="PTHR43003">
    <property type="entry name" value="DNA-3-METHYLADENINE GLYCOSYLASE"/>
    <property type="match status" value="1"/>
</dbReference>
<dbReference type="SUPFAM" id="SSF55945">
    <property type="entry name" value="TATA-box binding protein-like"/>
    <property type="match status" value="1"/>
</dbReference>
<comment type="caution">
    <text evidence="13">The sequence shown here is derived from an EMBL/GenBank/DDBJ whole genome shotgun (WGS) entry which is preliminary data.</text>
</comment>
<evidence type="ECO:0000256" key="1">
    <source>
        <dbReference type="ARBA" id="ARBA00001947"/>
    </source>
</evidence>
<proteinExistence type="predicted"/>
<feature type="domain" description="HTH araC/xylS-type" evidence="12">
    <location>
        <begin position="82"/>
        <end position="181"/>
    </location>
</feature>
<evidence type="ECO:0000256" key="3">
    <source>
        <dbReference type="ARBA" id="ARBA00022679"/>
    </source>
</evidence>
<organism evidence="13 14">
    <name type="scientific">Bowmanella denitrificans</name>
    <dbReference type="NCBI Taxonomy" id="366582"/>
    <lineage>
        <taxon>Bacteria</taxon>
        <taxon>Pseudomonadati</taxon>
        <taxon>Pseudomonadota</taxon>
        <taxon>Gammaproteobacteria</taxon>
        <taxon>Alteromonadales</taxon>
        <taxon>Alteromonadaceae</taxon>
        <taxon>Bowmanella</taxon>
    </lineage>
</organism>
<dbReference type="InterPro" id="IPR018060">
    <property type="entry name" value="HTH_AraC"/>
</dbReference>
<evidence type="ECO:0000256" key="4">
    <source>
        <dbReference type="ARBA" id="ARBA00022723"/>
    </source>
</evidence>
<dbReference type="Gene3D" id="3.30.310.20">
    <property type="entry name" value="DNA-3-methyladenine glycosylase AlkA, N-terminal domain"/>
    <property type="match status" value="1"/>
</dbReference>
<dbReference type="InterPro" id="IPR035451">
    <property type="entry name" value="Ada-like_dom_sf"/>
</dbReference>
<reference evidence="14" key="1">
    <citation type="journal article" date="2019" name="Int. J. Syst. Evol. Microbiol.">
        <title>The Global Catalogue of Microorganisms (GCM) 10K type strain sequencing project: providing services to taxonomists for standard genome sequencing and annotation.</title>
        <authorList>
            <consortium name="The Broad Institute Genomics Platform"/>
            <consortium name="The Broad Institute Genome Sequencing Center for Infectious Disease"/>
            <person name="Wu L."/>
            <person name="Ma J."/>
        </authorList>
    </citation>
    <scope>NUCLEOTIDE SEQUENCE [LARGE SCALE GENOMIC DNA]</scope>
    <source>
        <strain evidence="14">JCM 13378</strain>
    </source>
</reference>
<dbReference type="SUPFAM" id="SSF57884">
    <property type="entry name" value="Ada DNA repair protein, N-terminal domain (N-Ada 10)"/>
    <property type="match status" value="1"/>
</dbReference>
<dbReference type="InterPro" id="IPR051912">
    <property type="entry name" value="Alkylbase_DNA_Glycosylase/TA"/>
</dbReference>
<comment type="cofactor">
    <cofactor evidence="1">
        <name>Zn(2+)</name>
        <dbReference type="ChEBI" id="CHEBI:29105"/>
    </cofactor>
</comment>
<dbReference type="SMART" id="SM00342">
    <property type="entry name" value="HTH_ARAC"/>
    <property type="match status" value="1"/>
</dbReference>
<evidence type="ECO:0000256" key="10">
    <source>
        <dbReference type="ARBA" id="ARBA00023163"/>
    </source>
</evidence>
<keyword evidence="3" id="KW-0808">Transferase</keyword>
<keyword evidence="2" id="KW-0489">Methyltransferase</keyword>
<keyword evidence="4" id="KW-0479">Metal-binding</keyword>
<dbReference type="InterPro" id="IPR011257">
    <property type="entry name" value="DNA_glycosylase"/>
</dbReference>
<dbReference type="Pfam" id="PF06029">
    <property type="entry name" value="AlkA_N"/>
    <property type="match status" value="1"/>
</dbReference>
<dbReference type="PROSITE" id="PS00041">
    <property type="entry name" value="HTH_ARAC_FAMILY_1"/>
    <property type="match status" value="1"/>
</dbReference>
<name>A0ABP3HR80_9ALTE</name>
<dbReference type="Gene3D" id="1.10.340.30">
    <property type="entry name" value="Hypothetical protein, domain 2"/>
    <property type="match status" value="1"/>
</dbReference>
<dbReference type="EMBL" id="BAAAEI010000031">
    <property type="protein sequence ID" value="GAA0374756.1"/>
    <property type="molecule type" value="Genomic_DNA"/>
</dbReference>
<evidence type="ECO:0000256" key="2">
    <source>
        <dbReference type="ARBA" id="ARBA00022603"/>
    </source>
</evidence>
<dbReference type="SUPFAM" id="SSF48150">
    <property type="entry name" value="DNA-glycosylase"/>
    <property type="match status" value="1"/>
</dbReference>
<evidence type="ECO:0000313" key="14">
    <source>
        <dbReference type="Proteomes" id="UP001501757"/>
    </source>
</evidence>
<dbReference type="Gene3D" id="3.40.10.10">
    <property type="entry name" value="DNA Methylphosphotriester Repair Domain"/>
    <property type="match status" value="1"/>
</dbReference>
<protein>
    <submittedName>
        <fullName evidence="13">AlkA N-terminal domain-containing protein</fullName>
    </submittedName>
</protein>
<evidence type="ECO:0000256" key="7">
    <source>
        <dbReference type="ARBA" id="ARBA00023015"/>
    </source>
</evidence>
<keyword evidence="7" id="KW-0805">Transcription regulation</keyword>
<evidence type="ECO:0000313" key="13">
    <source>
        <dbReference type="EMBL" id="GAA0374756.1"/>
    </source>
</evidence>
<keyword evidence="9" id="KW-0010">Activator</keyword>